<gene>
    <name evidence="2" type="ORF">C1H46_042491</name>
</gene>
<name>A0A540KCK9_MALBA</name>
<keyword evidence="3" id="KW-1185">Reference proteome</keyword>
<accession>A0A540KCK9</accession>
<evidence type="ECO:0000313" key="2">
    <source>
        <dbReference type="EMBL" id="TQD71963.1"/>
    </source>
</evidence>
<dbReference type="Proteomes" id="UP000315295">
    <property type="component" value="Unassembled WGS sequence"/>
</dbReference>
<comment type="caution">
    <text evidence="2">The sequence shown here is derived from an EMBL/GenBank/DDBJ whole genome shotgun (WGS) entry which is preliminary data.</text>
</comment>
<feature type="compositionally biased region" description="Polar residues" evidence="1">
    <location>
        <begin position="71"/>
        <end position="80"/>
    </location>
</feature>
<evidence type="ECO:0000256" key="1">
    <source>
        <dbReference type="SAM" id="MobiDB-lite"/>
    </source>
</evidence>
<feature type="compositionally biased region" description="Basic residues" evidence="1">
    <location>
        <begin position="27"/>
        <end position="36"/>
    </location>
</feature>
<protein>
    <submittedName>
        <fullName evidence="2">Uncharacterized protein</fullName>
    </submittedName>
</protein>
<evidence type="ECO:0000313" key="3">
    <source>
        <dbReference type="Proteomes" id="UP000315295"/>
    </source>
</evidence>
<organism evidence="2 3">
    <name type="scientific">Malus baccata</name>
    <name type="common">Siberian crab apple</name>
    <name type="synonym">Pyrus baccata</name>
    <dbReference type="NCBI Taxonomy" id="106549"/>
    <lineage>
        <taxon>Eukaryota</taxon>
        <taxon>Viridiplantae</taxon>
        <taxon>Streptophyta</taxon>
        <taxon>Embryophyta</taxon>
        <taxon>Tracheophyta</taxon>
        <taxon>Spermatophyta</taxon>
        <taxon>Magnoliopsida</taxon>
        <taxon>eudicotyledons</taxon>
        <taxon>Gunneridae</taxon>
        <taxon>Pentapetalae</taxon>
        <taxon>rosids</taxon>
        <taxon>fabids</taxon>
        <taxon>Rosales</taxon>
        <taxon>Rosaceae</taxon>
        <taxon>Amygdaloideae</taxon>
        <taxon>Maleae</taxon>
        <taxon>Malus</taxon>
    </lineage>
</organism>
<sequence length="114" mass="12707">MSAMDQLYGDWTTKVQQSVIMNEVCKKGHMVHRKGKDKSGKQPNTQLGHNSQGSKSKKKGKKNVDKKSQSQQEVMGNQSLRVPGIGSLDYTSRSLPTICTRERVEELNMTIAKA</sequence>
<dbReference type="EMBL" id="VIEB01001469">
    <property type="protein sequence ID" value="TQD71963.1"/>
    <property type="molecule type" value="Genomic_DNA"/>
</dbReference>
<proteinExistence type="predicted"/>
<reference evidence="2 3" key="1">
    <citation type="journal article" date="2019" name="G3 (Bethesda)">
        <title>Sequencing of a Wild Apple (Malus baccata) Genome Unravels the Differences Between Cultivated and Wild Apple Species Regarding Disease Resistance and Cold Tolerance.</title>
        <authorList>
            <person name="Chen X."/>
        </authorList>
    </citation>
    <scope>NUCLEOTIDE SEQUENCE [LARGE SCALE GENOMIC DNA]</scope>
    <source>
        <strain evidence="3">cv. Shandingzi</strain>
        <tissue evidence="2">Leaves</tissue>
    </source>
</reference>
<dbReference type="AlphaFoldDB" id="A0A540KCK9"/>
<feature type="region of interest" description="Disordered" evidence="1">
    <location>
        <begin position="26"/>
        <end position="93"/>
    </location>
</feature>